<feature type="region of interest" description="Disordered" evidence="1">
    <location>
        <begin position="1"/>
        <end position="23"/>
    </location>
</feature>
<dbReference type="EMBL" id="JADKMA010000033">
    <property type="protein sequence ID" value="MBO8191832.1"/>
    <property type="molecule type" value="Genomic_DNA"/>
</dbReference>
<dbReference type="RefSeq" id="WP_209238929.1">
    <property type="nucleotide sequence ID" value="NZ_JADKMA010000033.1"/>
</dbReference>
<keyword evidence="2" id="KW-1133">Transmembrane helix</keyword>
<evidence type="ECO:0008006" key="5">
    <source>
        <dbReference type="Google" id="ProtNLM"/>
    </source>
</evidence>
<dbReference type="Proteomes" id="UP001519064">
    <property type="component" value="Unassembled WGS sequence"/>
</dbReference>
<gene>
    <name evidence="3" type="ORF">ITI46_09095</name>
</gene>
<protein>
    <recommendedName>
        <fullName evidence="5">MFS transporter</fullName>
    </recommendedName>
</protein>
<reference evidence="3 4" key="1">
    <citation type="submission" date="2020-11" db="EMBL/GenBank/DDBJ databases">
        <title>Streptomyces spirodelae sp. nov., isolated from duckweed.</title>
        <authorList>
            <person name="Saimee Y."/>
            <person name="Duangmal K."/>
        </authorList>
    </citation>
    <scope>NUCLEOTIDE SEQUENCE [LARGE SCALE GENOMIC DNA]</scope>
    <source>
        <strain evidence="3 4">S16-07</strain>
    </source>
</reference>
<evidence type="ECO:0000313" key="4">
    <source>
        <dbReference type="Proteomes" id="UP001519064"/>
    </source>
</evidence>
<evidence type="ECO:0000256" key="2">
    <source>
        <dbReference type="SAM" id="Phobius"/>
    </source>
</evidence>
<sequence length="79" mass="8323">MRALWPDAPTSPAHPAKGPARPGASRPFHLLATAFTLSSFAMYVVVALVTLFLERGYTTSQAAWALGIDGAGQPLGRTL</sequence>
<keyword evidence="2" id="KW-0472">Membrane</keyword>
<name>A0ABS3X8X3_9ACTN</name>
<keyword evidence="4" id="KW-1185">Reference proteome</keyword>
<comment type="caution">
    <text evidence="3">The sequence shown here is derived from an EMBL/GenBank/DDBJ whole genome shotgun (WGS) entry which is preliminary data.</text>
</comment>
<accession>A0ABS3X8X3</accession>
<proteinExistence type="predicted"/>
<feature type="transmembrane region" description="Helical" evidence="2">
    <location>
        <begin position="28"/>
        <end position="53"/>
    </location>
</feature>
<organism evidence="3 4">
    <name type="scientific">Streptomyces oryzae</name>
    <dbReference type="NCBI Taxonomy" id="1434886"/>
    <lineage>
        <taxon>Bacteria</taxon>
        <taxon>Bacillati</taxon>
        <taxon>Actinomycetota</taxon>
        <taxon>Actinomycetes</taxon>
        <taxon>Kitasatosporales</taxon>
        <taxon>Streptomycetaceae</taxon>
        <taxon>Streptomyces</taxon>
    </lineage>
</organism>
<keyword evidence="2" id="KW-0812">Transmembrane</keyword>
<evidence type="ECO:0000256" key="1">
    <source>
        <dbReference type="SAM" id="MobiDB-lite"/>
    </source>
</evidence>
<evidence type="ECO:0000313" key="3">
    <source>
        <dbReference type="EMBL" id="MBO8191832.1"/>
    </source>
</evidence>